<dbReference type="PANTHER" id="PTHR43818:SF11">
    <property type="entry name" value="BCDNA.GH03377"/>
    <property type="match status" value="1"/>
</dbReference>
<protein>
    <submittedName>
        <fullName evidence="5">Gfo/Idh/MocA family oxidoreductase</fullName>
    </submittedName>
</protein>
<keyword evidence="1" id="KW-0560">Oxidoreductase</keyword>
<dbReference type="InterPro" id="IPR000683">
    <property type="entry name" value="Gfo/Idh/MocA-like_OxRdtase_N"/>
</dbReference>
<feature type="domain" description="Gfo/Idh/MocA-like oxidoreductase N-terminal" evidence="3">
    <location>
        <begin position="5"/>
        <end position="118"/>
    </location>
</feature>
<keyword evidence="2" id="KW-0520">NAD</keyword>
<dbReference type="EMBL" id="JAROCB010000005">
    <property type="protein sequence ID" value="MDN4598891.1"/>
    <property type="molecule type" value="Genomic_DNA"/>
</dbReference>
<proteinExistence type="predicted"/>
<accession>A0ABT8J2Q5</accession>
<evidence type="ECO:0000313" key="6">
    <source>
        <dbReference type="Proteomes" id="UP001174210"/>
    </source>
</evidence>
<dbReference type="SUPFAM" id="SSF51735">
    <property type="entry name" value="NAD(P)-binding Rossmann-fold domains"/>
    <property type="match status" value="1"/>
</dbReference>
<keyword evidence="6" id="KW-1185">Reference proteome</keyword>
<dbReference type="Pfam" id="PF22725">
    <property type="entry name" value="GFO_IDH_MocA_C3"/>
    <property type="match status" value="1"/>
</dbReference>
<dbReference type="InterPro" id="IPR055170">
    <property type="entry name" value="GFO_IDH_MocA-like_dom"/>
</dbReference>
<dbReference type="Gene3D" id="3.30.360.10">
    <property type="entry name" value="Dihydrodipicolinate Reductase, domain 2"/>
    <property type="match status" value="2"/>
</dbReference>
<gene>
    <name evidence="5" type="ORF">P5G59_17190</name>
</gene>
<evidence type="ECO:0000259" key="3">
    <source>
        <dbReference type="Pfam" id="PF01408"/>
    </source>
</evidence>
<feature type="domain" description="GFO/IDH/MocA-like oxidoreductase" evidence="4">
    <location>
        <begin position="126"/>
        <end position="242"/>
    </location>
</feature>
<dbReference type="Gene3D" id="3.40.50.720">
    <property type="entry name" value="NAD(P)-binding Rossmann-like Domain"/>
    <property type="match status" value="1"/>
</dbReference>
<sequence>MSHGVAVVGAGRMGRAHSQAWAANGVPVLWAVSPRTRPELPAAPAARWATDLAEALSDPAVTIVSVCTPTPSHAELAIRALEAGRSVLLEKPIALTLADAQRVAEVAARAPGALMVAHVVRFFPGYAALASRVAAGSVGRPRLVRASRVSARPVGYDWLDDEERSGGMLVDFAIHDLDQANAYLGRAVAVTSVPAGGAGFGVPTATTVEYAGGGVAQVLSVSDLPEGQPFTTGLEVVGDAGMDAAQPDAGDAFAEQARYFLSCVDGGVPPERAPVAAAVDALRVALAARESARTGRRVELGG</sequence>
<dbReference type="InterPro" id="IPR050463">
    <property type="entry name" value="Gfo/Idh/MocA_oxidrdct_glycsds"/>
</dbReference>
<name>A0ABT8J2Q5_9MICO</name>
<organism evidence="5 6">
    <name type="scientific">Leifsonia virtsii</name>
    <dbReference type="NCBI Taxonomy" id="3035915"/>
    <lineage>
        <taxon>Bacteria</taxon>
        <taxon>Bacillati</taxon>
        <taxon>Actinomycetota</taxon>
        <taxon>Actinomycetes</taxon>
        <taxon>Micrococcales</taxon>
        <taxon>Microbacteriaceae</taxon>
        <taxon>Leifsonia</taxon>
    </lineage>
</organism>
<dbReference type="SUPFAM" id="SSF55347">
    <property type="entry name" value="Glyceraldehyde-3-phosphate dehydrogenase-like, C-terminal domain"/>
    <property type="match status" value="1"/>
</dbReference>
<evidence type="ECO:0000259" key="4">
    <source>
        <dbReference type="Pfam" id="PF22725"/>
    </source>
</evidence>
<dbReference type="PANTHER" id="PTHR43818">
    <property type="entry name" value="BCDNA.GH03377"/>
    <property type="match status" value="1"/>
</dbReference>
<dbReference type="InterPro" id="IPR036291">
    <property type="entry name" value="NAD(P)-bd_dom_sf"/>
</dbReference>
<reference evidence="5" key="1">
    <citation type="submission" date="2023-03" db="EMBL/GenBank/DDBJ databases">
        <title>MT1 and MT2 Draft Genomes of Novel Species.</title>
        <authorList>
            <person name="Venkateswaran K."/>
        </authorList>
    </citation>
    <scope>NUCLEOTIDE SEQUENCE</scope>
    <source>
        <strain evidence="5">F6_8S_P_1A</strain>
    </source>
</reference>
<evidence type="ECO:0000313" key="5">
    <source>
        <dbReference type="EMBL" id="MDN4598891.1"/>
    </source>
</evidence>
<evidence type="ECO:0000256" key="1">
    <source>
        <dbReference type="ARBA" id="ARBA00023002"/>
    </source>
</evidence>
<dbReference type="Proteomes" id="UP001174210">
    <property type="component" value="Unassembled WGS sequence"/>
</dbReference>
<dbReference type="RefSeq" id="WP_301220240.1">
    <property type="nucleotide sequence ID" value="NZ_JAROCB010000005.1"/>
</dbReference>
<dbReference type="Pfam" id="PF01408">
    <property type="entry name" value="GFO_IDH_MocA"/>
    <property type="match status" value="1"/>
</dbReference>
<evidence type="ECO:0000256" key="2">
    <source>
        <dbReference type="ARBA" id="ARBA00023027"/>
    </source>
</evidence>
<comment type="caution">
    <text evidence="5">The sequence shown here is derived from an EMBL/GenBank/DDBJ whole genome shotgun (WGS) entry which is preliminary data.</text>
</comment>